<evidence type="ECO:0000259" key="5">
    <source>
        <dbReference type="PROSITE" id="PS50893"/>
    </source>
</evidence>
<dbReference type="EMBL" id="BMBA01000001">
    <property type="protein sequence ID" value="GFZ29528.1"/>
    <property type="molecule type" value="Genomic_DNA"/>
</dbReference>
<accession>A0ABQ1E458</accession>
<sequence>MIKLTNICKCYNSKVLDNLSYKFEKGKIYVVKGVSGCGKTSLLNILSGLDNKFDGNYTWNDKSVKEFTKLETEKFRNKIGYVFQNSLLLSKLTILQNLMFIRDDKDSIYSYAIKLGVFNLLDKYPEQLSGGERQRIAIIRALLINPKLILADEPTASLDNKNSIIIANMIADMSNMENIIIIASHENCFDDVADEIINLNYGEVCSVDKKIKTKKHSNQEIELIGKTKDAGKASILNYVFMRNKEKYKFLRLLPTVIIMSILLCCISIQGNFQKEYIKKIYSKYPLNVFSLTNNQYESLKESYDFITYDNYTIDEKDIECHPLLNKEISGFNFQGVIEFGHFPEKSTEIVVTREYIKNCFNTENYKNFVGKTVSIGGYSYTVSGILSDLSQGDEKDLVYYNSYYQTNNPNKVFIPYDTMKEKGYKVQSKTKMVRLDDLYDKREEYKSIRSFLDGPISVWDAKIIDMKTTIDMIYMIIMITVCIAGLIALIFIKNEIQLELFYRRKEIGYLQLFNVSKKRIRLIIILERLVKEVLSLIYAVILYSFVAVILKYCVDINGIIPIQTILLFFICILLYSIVIVVIPFNRFIKHNIVTLIST</sequence>
<proteinExistence type="inferred from homology"/>
<keyword evidence="4" id="KW-0472">Membrane</keyword>
<protein>
    <recommendedName>
        <fullName evidence="5">ABC transporter domain-containing protein</fullName>
    </recommendedName>
</protein>
<dbReference type="PROSITE" id="PS50893">
    <property type="entry name" value="ABC_TRANSPORTER_2"/>
    <property type="match status" value="1"/>
</dbReference>
<evidence type="ECO:0000313" key="6">
    <source>
        <dbReference type="EMBL" id="GFZ29528.1"/>
    </source>
</evidence>
<evidence type="ECO:0000256" key="4">
    <source>
        <dbReference type="SAM" id="Phobius"/>
    </source>
</evidence>
<gene>
    <name evidence="6" type="ORF">CSC2_00540</name>
</gene>
<dbReference type="SMART" id="SM00382">
    <property type="entry name" value="AAA"/>
    <property type="match status" value="1"/>
</dbReference>
<dbReference type="InterPro" id="IPR027417">
    <property type="entry name" value="P-loop_NTPase"/>
</dbReference>
<keyword evidence="4" id="KW-0812">Transmembrane</keyword>
<dbReference type="InterPro" id="IPR017871">
    <property type="entry name" value="ABC_transporter-like_CS"/>
</dbReference>
<feature type="transmembrane region" description="Helical" evidence="4">
    <location>
        <begin position="529"/>
        <end position="550"/>
    </location>
</feature>
<keyword evidence="3" id="KW-0067">ATP-binding</keyword>
<feature type="transmembrane region" description="Helical" evidence="4">
    <location>
        <begin position="472"/>
        <end position="492"/>
    </location>
</feature>
<dbReference type="InterPro" id="IPR015854">
    <property type="entry name" value="ABC_transpr_LolD-like"/>
</dbReference>
<dbReference type="Pfam" id="PF00005">
    <property type="entry name" value="ABC_tran"/>
    <property type="match status" value="1"/>
</dbReference>
<evidence type="ECO:0000313" key="7">
    <source>
        <dbReference type="Proteomes" id="UP000663802"/>
    </source>
</evidence>
<keyword evidence="7" id="KW-1185">Reference proteome</keyword>
<evidence type="ECO:0000256" key="1">
    <source>
        <dbReference type="ARBA" id="ARBA00005417"/>
    </source>
</evidence>
<feature type="transmembrane region" description="Helical" evidence="4">
    <location>
        <begin position="249"/>
        <end position="270"/>
    </location>
</feature>
<dbReference type="InterPro" id="IPR003593">
    <property type="entry name" value="AAA+_ATPase"/>
</dbReference>
<feature type="transmembrane region" description="Helical" evidence="4">
    <location>
        <begin position="562"/>
        <end position="582"/>
    </location>
</feature>
<dbReference type="InterPro" id="IPR003439">
    <property type="entry name" value="ABC_transporter-like_ATP-bd"/>
</dbReference>
<dbReference type="Proteomes" id="UP000663802">
    <property type="component" value="Unassembled WGS sequence"/>
</dbReference>
<dbReference type="PANTHER" id="PTHR24220:SF689">
    <property type="entry name" value="LIPOPROTEIN-RELEASING SYSTEM ATP-BINDING PROTEIN LOLD"/>
    <property type="match status" value="1"/>
</dbReference>
<comment type="similarity">
    <text evidence="1">Belongs to the ABC transporter superfamily.</text>
</comment>
<dbReference type="PROSITE" id="PS00211">
    <property type="entry name" value="ABC_TRANSPORTER_1"/>
    <property type="match status" value="1"/>
</dbReference>
<dbReference type="Gene3D" id="3.40.50.300">
    <property type="entry name" value="P-loop containing nucleotide triphosphate hydrolases"/>
    <property type="match status" value="1"/>
</dbReference>
<organism evidence="6 7">
    <name type="scientific">Clostridium zeae</name>
    <dbReference type="NCBI Taxonomy" id="2759022"/>
    <lineage>
        <taxon>Bacteria</taxon>
        <taxon>Bacillati</taxon>
        <taxon>Bacillota</taxon>
        <taxon>Clostridia</taxon>
        <taxon>Eubacteriales</taxon>
        <taxon>Clostridiaceae</taxon>
        <taxon>Clostridium</taxon>
    </lineage>
</organism>
<feature type="domain" description="ABC transporter" evidence="5">
    <location>
        <begin position="2"/>
        <end position="226"/>
    </location>
</feature>
<keyword evidence="2" id="KW-0547">Nucleotide-binding</keyword>
<dbReference type="RefSeq" id="WP_206867571.1">
    <property type="nucleotide sequence ID" value="NZ_BMBA01000001.1"/>
</dbReference>
<dbReference type="SUPFAM" id="SSF52540">
    <property type="entry name" value="P-loop containing nucleoside triphosphate hydrolases"/>
    <property type="match status" value="1"/>
</dbReference>
<keyword evidence="4" id="KW-1133">Transmembrane helix</keyword>
<dbReference type="PANTHER" id="PTHR24220">
    <property type="entry name" value="IMPORT ATP-BINDING PROTEIN"/>
    <property type="match status" value="1"/>
</dbReference>
<comment type="caution">
    <text evidence="6">The sequence shown here is derived from an EMBL/GenBank/DDBJ whole genome shotgun (WGS) entry which is preliminary data.</text>
</comment>
<name>A0ABQ1E458_9CLOT</name>
<reference evidence="6 7" key="1">
    <citation type="journal article" date="2021" name="Int. J. Syst. Evol. Microbiol.">
        <title>Clostridium zeae sp. nov., isolated from corn silage.</title>
        <authorList>
            <person name="Kobayashi H."/>
            <person name="Tanizawa Y."/>
            <person name="Yagura M."/>
            <person name="Sakamoto M."/>
            <person name="Ohkuma M."/>
            <person name="Tohno M."/>
        </authorList>
    </citation>
    <scope>NUCLEOTIDE SEQUENCE [LARGE SCALE GENOMIC DNA]</scope>
    <source>
        <strain evidence="6 7">CSC2</strain>
    </source>
</reference>
<evidence type="ECO:0000256" key="2">
    <source>
        <dbReference type="ARBA" id="ARBA00022741"/>
    </source>
</evidence>
<evidence type="ECO:0000256" key="3">
    <source>
        <dbReference type="ARBA" id="ARBA00022840"/>
    </source>
</evidence>